<accession>A0A397GJZ7</accession>
<keyword evidence="6" id="KW-1185">Reference proteome</keyword>
<keyword evidence="3" id="KW-0496">Mitochondrion</keyword>
<evidence type="ECO:0000313" key="6">
    <source>
        <dbReference type="Proteomes" id="UP000266861"/>
    </source>
</evidence>
<dbReference type="InterPro" id="IPR051975">
    <property type="entry name" value="mtLSU_mL45"/>
</dbReference>
<dbReference type="PANTHER" id="PTHR28554:SF1">
    <property type="entry name" value="LARGE RIBOSOMAL SUBUNIT PROTEIN ML45"/>
    <property type="match status" value="1"/>
</dbReference>
<keyword evidence="4" id="KW-1133">Transmembrane helix</keyword>
<evidence type="ECO:0000313" key="5">
    <source>
        <dbReference type="EMBL" id="RHZ49974.1"/>
    </source>
</evidence>
<evidence type="ECO:0000256" key="3">
    <source>
        <dbReference type="ARBA" id="ARBA00023128"/>
    </source>
</evidence>
<evidence type="ECO:0000256" key="1">
    <source>
        <dbReference type="ARBA" id="ARBA00004173"/>
    </source>
</evidence>
<sequence>MFSNKPIYRHLYFRNSKYFHLSFKSLITRNYASASEDFDSQINFDVSLSDPYIFPRKWPTRTIDWKNLIKKTYSWIQVFRAQGECPYKDEEHNIGQFKKKKAFELYKEMNGHFAQGNLEAIKSLVTSPMYNNLKFALKSKRHNTKTYYTIEELKPPKKYEFVQISQFEQFSSAQVMLKFHTKEKLVMFSKYGKQVGNMNSCEFIRYVVFRRDFTKKTGWKIAGYYNPGFTSSPPDLLDQLIQKMKYNIWFTSFTSLSPIIILGGAILV</sequence>
<dbReference type="Gene3D" id="3.10.450.240">
    <property type="match status" value="1"/>
</dbReference>
<dbReference type="InterPro" id="IPR032710">
    <property type="entry name" value="NTF2-like_dom_sf"/>
</dbReference>
<comment type="subcellular location">
    <subcellularLocation>
        <location evidence="1">Mitochondrion</location>
    </subcellularLocation>
</comment>
<keyword evidence="4" id="KW-0472">Membrane</keyword>
<dbReference type="PANTHER" id="PTHR28554">
    <property type="entry name" value="39S RIBOSOMAL PROTEIN L45, MITOCHONDRIAL"/>
    <property type="match status" value="1"/>
</dbReference>
<name>A0A397GJZ7_9GLOM</name>
<dbReference type="Pfam" id="PF07961">
    <property type="entry name" value="MBA1"/>
    <property type="match status" value="1"/>
</dbReference>
<dbReference type="Proteomes" id="UP000266861">
    <property type="component" value="Unassembled WGS sequence"/>
</dbReference>
<reference evidence="5 6" key="1">
    <citation type="submission" date="2018-08" db="EMBL/GenBank/DDBJ databases">
        <title>Genome and evolution of the arbuscular mycorrhizal fungus Diversispora epigaea (formerly Glomus versiforme) and its bacterial endosymbionts.</title>
        <authorList>
            <person name="Sun X."/>
            <person name="Fei Z."/>
            <person name="Harrison M."/>
        </authorList>
    </citation>
    <scope>NUCLEOTIDE SEQUENCE [LARGE SCALE GENOMIC DNA]</scope>
    <source>
        <strain evidence="5 6">IT104</strain>
    </source>
</reference>
<protein>
    <recommendedName>
        <fullName evidence="7">Tim44-like domain-containing protein</fullName>
    </recommendedName>
</protein>
<dbReference type="OrthoDB" id="19619at2759"/>
<dbReference type="InterPro" id="IPR024621">
    <property type="entry name" value="Mba1"/>
</dbReference>
<keyword evidence="4" id="KW-0812">Transmembrane</keyword>
<dbReference type="GO" id="GO:0005743">
    <property type="term" value="C:mitochondrial inner membrane"/>
    <property type="evidence" value="ECO:0007669"/>
    <property type="project" value="InterPro"/>
</dbReference>
<dbReference type="EMBL" id="PQFF01000440">
    <property type="protein sequence ID" value="RHZ49974.1"/>
    <property type="molecule type" value="Genomic_DNA"/>
</dbReference>
<proteinExistence type="predicted"/>
<comment type="caution">
    <text evidence="5">The sequence shown here is derived from an EMBL/GenBank/DDBJ whole genome shotgun (WGS) entry which is preliminary data.</text>
</comment>
<gene>
    <name evidence="5" type="ORF">Glove_508g63</name>
</gene>
<dbReference type="AlphaFoldDB" id="A0A397GJZ7"/>
<keyword evidence="2" id="KW-0809">Transit peptide</keyword>
<evidence type="ECO:0008006" key="7">
    <source>
        <dbReference type="Google" id="ProtNLM"/>
    </source>
</evidence>
<feature type="transmembrane region" description="Helical" evidence="4">
    <location>
        <begin position="246"/>
        <end position="267"/>
    </location>
</feature>
<evidence type="ECO:0000256" key="4">
    <source>
        <dbReference type="SAM" id="Phobius"/>
    </source>
</evidence>
<evidence type="ECO:0000256" key="2">
    <source>
        <dbReference type="ARBA" id="ARBA00022946"/>
    </source>
</evidence>
<dbReference type="STRING" id="1348612.A0A397GJZ7"/>
<dbReference type="GO" id="GO:0032979">
    <property type="term" value="P:protein insertion into mitochondrial inner membrane from matrix"/>
    <property type="evidence" value="ECO:0007669"/>
    <property type="project" value="InterPro"/>
</dbReference>
<organism evidence="5 6">
    <name type="scientific">Diversispora epigaea</name>
    <dbReference type="NCBI Taxonomy" id="1348612"/>
    <lineage>
        <taxon>Eukaryota</taxon>
        <taxon>Fungi</taxon>
        <taxon>Fungi incertae sedis</taxon>
        <taxon>Mucoromycota</taxon>
        <taxon>Glomeromycotina</taxon>
        <taxon>Glomeromycetes</taxon>
        <taxon>Diversisporales</taxon>
        <taxon>Diversisporaceae</taxon>
        <taxon>Diversispora</taxon>
    </lineage>
</organism>
<dbReference type="SUPFAM" id="SSF54427">
    <property type="entry name" value="NTF2-like"/>
    <property type="match status" value="1"/>
</dbReference>